<dbReference type="Pfam" id="PF13772">
    <property type="entry name" value="AIG2_2"/>
    <property type="match status" value="1"/>
</dbReference>
<dbReference type="PANTHER" id="PTHR12935:SF0">
    <property type="entry name" value="GAMMA-GLUTAMYLCYCLOTRANSFERASE"/>
    <property type="match status" value="1"/>
</dbReference>
<dbReference type="InterPro" id="IPR036568">
    <property type="entry name" value="GGCT-like_sf"/>
</dbReference>
<sequence length="167" mass="19485">MLLKKLQNDGCEDGHRRCPTAEKKSNCKIKKHRLRFWKKSRDGSGKCYIEYTGNDEDVVYGVLFYIDEIDHGYLSKEEGATSKNSGYKEKKVSVITDDGEEQAFTYTINGEDKIDKTRKPYSWYKKQVVQGAIENGLPEDYIKKIEAFESIQDMNEKRRTRNENYLS</sequence>
<organism evidence="2">
    <name type="scientific">marine metagenome</name>
    <dbReference type="NCBI Taxonomy" id="408172"/>
    <lineage>
        <taxon>unclassified sequences</taxon>
        <taxon>metagenomes</taxon>
        <taxon>ecological metagenomes</taxon>
    </lineage>
</organism>
<dbReference type="EMBL" id="UINC01142660">
    <property type="protein sequence ID" value="SVD31126.1"/>
    <property type="molecule type" value="Genomic_DNA"/>
</dbReference>
<evidence type="ECO:0000313" key="2">
    <source>
        <dbReference type="EMBL" id="SVD31126.1"/>
    </source>
</evidence>
<proteinExistence type="predicted"/>
<dbReference type="PANTHER" id="PTHR12935">
    <property type="entry name" value="GAMMA-GLUTAMYLCYCLOTRANSFERASE"/>
    <property type="match status" value="1"/>
</dbReference>
<dbReference type="InterPro" id="IPR017939">
    <property type="entry name" value="G-Glutamylcylcotransferase"/>
</dbReference>
<dbReference type="AlphaFoldDB" id="A0A382UA13"/>
<reference evidence="2" key="1">
    <citation type="submission" date="2018-05" db="EMBL/GenBank/DDBJ databases">
        <authorList>
            <person name="Lanie J.A."/>
            <person name="Ng W.-L."/>
            <person name="Kazmierczak K.M."/>
            <person name="Andrzejewski T.M."/>
            <person name="Davidsen T.M."/>
            <person name="Wayne K.J."/>
            <person name="Tettelin H."/>
            <person name="Glass J.I."/>
            <person name="Rusch D."/>
            <person name="Podicherti R."/>
            <person name="Tsui H.-C.T."/>
            <person name="Winkler M.E."/>
        </authorList>
    </citation>
    <scope>NUCLEOTIDE SEQUENCE</scope>
</reference>
<evidence type="ECO:0000256" key="1">
    <source>
        <dbReference type="ARBA" id="ARBA00023239"/>
    </source>
</evidence>
<name>A0A382UA13_9ZZZZ</name>
<dbReference type="SUPFAM" id="SSF110857">
    <property type="entry name" value="Gamma-glutamyl cyclotransferase-like"/>
    <property type="match status" value="1"/>
</dbReference>
<evidence type="ECO:0008006" key="3">
    <source>
        <dbReference type="Google" id="ProtNLM"/>
    </source>
</evidence>
<keyword evidence="1" id="KW-0456">Lyase</keyword>
<accession>A0A382UA13</accession>
<dbReference type="GO" id="GO:0003839">
    <property type="term" value="F:gamma-glutamylcyclotransferase activity"/>
    <property type="evidence" value="ECO:0007669"/>
    <property type="project" value="InterPro"/>
</dbReference>
<protein>
    <recommendedName>
        <fullName evidence="3">Gamma-glutamylcyclotransferase AIG2-like domain-containing protein</fullName>
    </recommendedName>
</protein>
<gene>
    <name evidence="2" type="ORF">METZ01_LOCUS383980</name>
</gene>
<dbReference type="Gene3D" id="3.10.490.10">
    <property type="entry name" value="Gamma-glutamyl cyclotransferase-like"/>
    <property type="match status" value="1"/>
</dbReference>